<dbReference type="InterPro" id="IPR036388">
    <property type="entry name" value="WH-like_DNA-bd_sf"/>
</dbReference>
<dbReference type="GO" id="GO:0016301">
    <property type="term" value="F:kinase activity"/>
    <property type="evidence" value="ECO:0007669"/>
    <property type="project" value="UniProtKB-KW"/>
</dbReference>
<dbReference type="InterPro" id="IPR000835">
    <property type="entry name" value="HTH_MarR-typ"/>
</dbReference>
<dbReference type="CDD" id="cd23763">
    <property type="entry name" value="ASKHA_ATPase_ROK"/>
    <property type="match status" value="1"/>
</dbReference>
<accession>A0A841R6C5</accession>
<feature type="domain" description="HTH marR-type" evidence="2">
    <location>
        <begin position="8"/>
        <end position="55"/>
    </location>
</feature>
<dbReference type="PANTHER" id="PTHR18964">
    <property type="entry name" value="ROK (REPRESSOR, ORF, KINASE) FAMILY"/>
    <property type="match status" value="1"/>
</dbReference>
<keyword evidence="3" id="KW-0808">Transferase</keyword>
<evidence type="ECO:0000259" key="2">
    <source>
        <dbReference type="Pfam" id="PF01047"/>
    </source>
</evidence>
<dbReference type="PANTHER" id="PTHR18964:SF149">
    <property type="entry name" value="BIFUNCTIONAL UDP-N-ACETYLGLUCOSAMINE 2-EPIMERASE_N-ACETYLMANNOSAMINE KINASE"/>
    <property type="match status" value="1"/>
</dbReference>
<protein>
    <submittedName>
        <fullName evidence="3">Putative NBD/HSP70 family sugar kinase</fullName>
    </submittedName>
</protein>
<dbReference type="InterPro" id="IPR000600">
    <property type="entry name" value="ROK"/>
</dbReference>
<dbReference type="EMBL" id="JACHGJ010000001">
    <property type="protein sequence ID" value="MBB6478600.1"/>
    <property type="molecule type" value="Genomic_DNA"/>
</dbReference>
<reference evidence="3 4" key="1">
    <citation type="submission" date="2020-08" db="EMBL/GenBank/DDBJ databases">
        <title>Genomic Encyclopedia of Type Strains, Phase IV (KMG-IV): sequencing the most valuable type-strain genomes for metagenomic binning, comparative biology and taxonomic classification.</title>
        <authorList>
            <person name="Goeker M."/>
        </authorList>
    </citation>
    <scope>NUCLEOTIDE SEQUENCE [LARGE SCALE GENOMIC DNA]</scope>
    <source>
        <strain evidence="3 4">DSM 2461</strain>
    </source>
</reference>
<dbReference type="SUPFAM" id="SSF46785">
    <property type="entry name" value="Winged helix' DNA-binding domain"/>
    <property type="match status" value="1"/>
</dbReference>
<organism evidence="3 4">
    <name type="scientific">Spirochaeta isovalerica</name>
    <dbReference type="NCBI Taxonomy" id="150"/>
    <lineage>
        <taxon>Bacteria</taxon>
        <taxon>Pseudomonadati</taxon>
        <taxon>Spirochaetota</taxon>
        <taxon>Spirochaetia</taxon>
        <taxon>Spirochaetales</taxon>
        <taxon>Spirochaetaceae</taxon>
        <taxon>Spirochaeta</taxon>
    </lineage>
</organism>
<evidence type="ECO:0000256" key="1">
    <source>
        <dbReference type="ARBA" id="ARBA00006479"/>
    </source>
</evidence>
<dbReference type="Gene3D" id="1.10.10.10">
    <property type="entry name" value="Winged helix-like DNA-binding domain superfamily/Winged helix DNA-binding domain"/>
    <property type="match status" value="1"/>
</dbReference>
<evidence type="ECO:0000313" key="3">
    <source>
        <dbReference type="EMBL" id="MBB6478600.1"/>
    </source>
</evidence>
<keyword evidence="3" id="KW-0418">Kinase</keyword>
<dbReference type="InterPro" id="IPR036390">
    <property type="entry name" value="WH_DNA-bd_sf"/>
</dbReference>
<comment type="similarity">
    <text evidence="1">Belongs to the ROK (NagC/XylR) family.</text>
</comment>
<comment type="caution">
    <text evidence="3">The sequence shown here is derived from an EMBL/GenBank/DDBJ whole genome shotgun (WGS) entry which is preliminary data.</text>
</comment>
<dbReference type="AlphaFoldDB" id="A0A841R6C5"/>
<dbReference type="RefSeq" id="WP_184742593.1">
    <property type="nucleotide sequence ID" value="NZ_JACHGJ010000001.1"/>
</dbReference>
<sequence>MKSPINDLSLNSRKVLRTIWKHDGISRKKIAGILDLDKSTITKITNKLLKEHIIETTEMGDPGPLGGRRPIGLSIIGNTGTFLGVDFRTDECFILALDLKGRIQTEYSGKYTAGNFQSATEAMISLIKRIEQEQPVIGIGIGLPGIVNHRKGIVEKSYPLNIDKSLNLGEYLEKRTGFKVLLENDANCGCWSEYLSEENSSRTNMIYLKGTLDRQRKIDQELRGSGIGAGLLINGRVLHGRDFSAGEFRSAFVKSKDMEQFYSKEKTDVLEELASNMAMIINTFNINELVLGGDLPDLGDELLDLFSRHADLNWAYEGPANCRYRFSRMKDRDVAYGAAVMCLDRYYAL</sequence>
<dbReference type="Pfam" id="PF00480">
    <property type="entry name" value="ROK"/>
    <property type="match status" value="1"/>
</dbReference>
<proteinExistence type="inferred from homology"/>
<dbReference type="Proteomes" id="UP000587760">
    <property type="component" value="Unassembled WGS sequence"/>
</dbReference>
<gene>
    <name evidence="3" type="ORF">HNR50_000233</name>
</gene>
<dbReference type="InterPro" id="IPR043129">
    <property type="entry name" value="ATPase_NBD"/>
</dbReference>
<dbReference type="Pfam" id="PF01047">
    <property type="entry name" value="MarR"/>
    <property type="match status" value="1"/>
</dbReference>
<name>A0A841R6C5_9SPIO</name>
<evidence type="ECO:0000313" key="4">
    <source>
        <dbReference type="Proteomes" id="UP000587760"/>
    </source>
</evidence>
<dbReference type="Gene3D" id="3.30.420.40">
    <property type="match status" value="3"/>
</dbReference>
<dbReference type="SUPFAM" id="SSF53067">
    <property type="entry name" value="Actin-like ATPase domain"/>
    <property type="match status" value="1"/>
</dbReference>
<keyword evidence="4" id="KW-1185">Reference proteome</keyword>
<dbReference type="GO" id="GO:0003700">
    <property type="term" value="F:DNA-binding transcription factor activity"/>
    <property type="evidence" value="ECO:0007669"/>
    <property type="project" value="InterPro"/>
</dbReference>